<name>A0AAW9SDM2_9RHOB</name>
<evidence type="ECO:0000313" key="1">
    <source>
        <dbReference type="EMBL" id="MEN9062934.1"/>
    </source>
</evidence>
<protein>
    <recommendedName>
        <fullName evidence="3">4Fe-4S ferredoxin-type domain-containing protein</fullName>
    </recommendedName>
</protein>
<dbReference type="Proteomes" id="UP001428774">
    <property type="component" value="Unassembled WGS sequence"/>
</dbReference>
<organism evidence="1 2">
    <name type="scientific">Ponticoccus litoralis</name>
    <dbReference type="NCBI Taxonomy" id="422297"/>
    <lineage>
        <taxon>Bacteria</taxon>
        <taxon>Pseudomonadati</taxon>
        <taxon>Pseudomonadota</taxon>
        <taxon>Alphaproteobacteria</taxon>
        <taxon>Rhodobacterales</taxon>
        <taxon>Roseobacteraceae</taxon>
        <taxon>Ponticoccus</taxon>
    </lineage>
</organism>
<sequence>MQTKRLCGHAPHAREMSREILNSGPCLGCPGCRGICAALIEALSVPEVVLNRGGS</sequence>
<accession>A0AAW9SDM2</accession>
<dbReference type="RefSeq" id="WP_347167863.1">
    <property type="nucleotide sequence ID" value="NZ_JBDNCH010000002.1"/>
</dbReference>
<proteinExistence type="predicted"/>
<dbReference type="EMBL" id="JBDNCH010000002">
    <property type="protein sequence ID" value="MEN9062934.1"/>
    <property type="molecule type" value="Genomic_DNA"/>
</dbReference>
<evidence type="ECO:0008006" key="3">
    <source>
        <dbReference type="Google" id="ProtNLM"/>
    </source>
</evidence>
<keyword evidence="2" id="KW-1185">Reference proteome</keyword>
<comment type="caution">
    <text evidence="1">The sequence shown here is derived from an EMBL/GenBank/DDBJ whole genome shotgun (WGS) entry which is preliminary data.</text>
</comment>
<gene>
    <name evidence="1" type="ORF">ABFB10_20080</name>
</gene>
<reference evidence="1 2" key="1">
    <citation type="submission" date="2024-05" db="EMBL/GenBank/DDBJ databases">
        <title>Genome sequence of Ponticoccus litoralis KCCM 90028.</title>
        <authorList>
            <person name="Kim J.M."/>
            <person name="Lee J.K."/>
            <person name="Choi B.J."/>
            <person name="Bayburt H."/>
            <person name="Baek J.H."/>
            <person name="Jeon C.O."/>
        </authorList>
    </citation>
    <scope>NUCLEOTIDE SEQUENCE [LARGE SCALE GENOMIC DNA]</scope>
    <source>
        <strain evidence="1 2">KCCM 90028</strain>
    </source>
</reference>
<dbReference type="AlphaFoldDB" id="A0AAW9SDM2"/>
<evidence type="ECO:0000313" key="2">
    <source>
        <dbReference type="Proteomes" id="UP001428774"/>
    </source>
</evidence>